<evidence type="ECO:0000256" key="1">
    <source>
        <dbReference type="SAM" id="MobiDB-lite"/>
    </source>
</evidence>
<dbReference type="Proteomes" id="UP000760860">
    <property type="component" value="Unassembled WGS sequence"/>
</dbReference>
<name>A0A8T1KQB8_9STRA</name>
<evidence type="ECO:0000313" key="2">
    <source>
        <dbReference type="EMBL" id="KAG3220393.1"/>
    </source>
</evidence>
<accession>A0A8T1KQB8</accession>
<reference evidence="2" key="1">
    <citation type="submission" date="2018-05" db="EMBL/GenBank/DDBJ databases">
        <title>Effector identification in a new, highly contiguous assembly of the strawberry crown rot pathogen Phytophthora cactorum.</title>
        <authorList>
            <person name="Armitage A.D."/>
            <person name="Nellist C.F."/>
            <person name="Bates H."/>
            <person name="Vickerstaff R.J."/>
            <person name="Harrison R.J."/>
        </authorList>
    </citation>
    <scope>NUCLEOTIDE SEQUENCE</scope>
    <source>
        <strain evidence="2">P421</strain>
    </source>
</reference>
<dbReference type="EMBL" id="RCMV01000266">
    <property type="protein sequence ID" value="KAG3220393.1"/>
    <property type="molecule type" value="Genomic_DNA"/>
</dbReference>
<feature type="compositionally biased region" description="Polar residues" evidence="1">
    <location>
        <begin position="28"/>
        <end position="38"/>
    </location>
</feature>
<comment type="caution">
    <text evidence="2">The sequence shown here is derived from an EMBL/GenBank/DDBJ whole genome shotgun (WGS) entry which is preliminary data.</text>
</comment>
<protein>
    <submittedName>
        <fullName evidence="2">Uncharacterized protein</fullName>
    </submittedName>
</protein>
<gene>
    <name evidence="2" type="ORF">PC129_g8851</name>
</gene>
<evidence type="ECO:0000313" key="3">
    <source>
        <dbReference type="Proteomes" id="UP000760860"/>
    </source>
</evidence>
<proteinExistence type="predicted"/>
<organism evidence="2 3">
    <name type="scientific">Phytophthora cactorum</name>
    <dbReference type="NCBI Taxonomy" id="29920"/>
    <lineage>
        <taxon>Eukaryota</taxon>
        <taxon>Sar</taxon>
        <taxon>Stramenopiles</taxon>
        <taxon>Oomycota</taxon>
        <taxon>Peronosporomycetes</taxon>
        <taxon>Peronosporales</taxon>
        <taxon>Peronosporaceae</taxon>
        <taxon>Phytophthora</taxon>
    </lineage>
</organism>
<sequence>MVAIAIGNGSNANDDDLELTEAELAEPSNRNLSTTISMESARRASFRD</sequence>
<dbReference type="AlphaFoldDB" id="A0A8T1KQB8"/>
<feature type="region of interest" description="Disordered" evidence="1">
    <location>
        <begin position="24"/>
        <end position="48"/>
    </location>
</feature>